<dbReference type="Proteomes" id="UP000801492">
    <property type="component" value="Unassembled WGS sequence"/>
</dbReference>
<name>A0A8K0CX99_IGNLU</name>
<keyword evidence="2" id="KW-1185">Reference proteome</keyword>
<proteinExistence type="predicted"/>
<protein>
    <submittedName>
        <fullName evidence="1">Uncharacterized protein</fullName>
    </submittedName>
</protein>
<sequence>MARSRGRRRKRNLRARTAKLAWIKRRNKPPQFIPTLIENQNELDDNYNLRFTPKLEEIKVEIDDKYNLQFIPKLEEIQVELDDKYNLQFIPKFEEKQDELSKCSLQFVENLNSTPTISNEVFSIKEEWDDEAYIY</sequence>
<gene>
    <name evidence="1" type="ORF">ILUMI_13151</name>
</gene>
<reference evidence="1" key="1">
    <citation type="submission" date="2019-08" db="EMBL/GenBank/DDBJ databases">
        <title>The genome of the North American firefly Photinus pyralis.</title>
        <authorList>
            <consortium name="Photinus pyralis genome working group"/>
            <person name="Fallon T.R."/>
            <person name="Sander Lower S.E."/>
            <person name="Weng J.-K."/>
        </authorList>
    </citation>
    <scope>NUCLEOTIDE SEQUENCE</scope>
    <source>
        <strain evidence="1">TRF0915ILg1</strain>
        <tissue evidence="1">Whole body</tissue>
    </source>
</reference>
<dbReference type="EMBL" id="VTPC01008289">
    <property type="protein sequence ID" value="KAF2893027.1"/>
    <property type="molecule type" value="Genomic_DNA"/>
</dbReference>
<comment type="caution">
    <text evidence="1">The sequence shown here is derived from an EMBL/GenBank/DDBJ whole genome shotgun (WGS) entry which is preliminary data.</text>
</comment>
<accession>A0A8K0CX99</accession>
<evidence type="ECO:0000313" key="2">
    <source>
        <dbReference type="Proteomes" id="UP000801492"/>
    </source>
</evidence>
<dbReference type="AlphaFoldDB" id="A0A8K0CX99"/>
<evidence type="ECO:0000313" key="1">
    <source>
        <dbReference type="EMBL" id="KAF2893027.1"/>
    </source>
</evidence>
<organism evidence="1 2">
    <name type="scientific">Ignelater luminosus</name>
    <name type="common">Cucubano</name>
    <name type="synonym">Pyrophorus luminosus</name>
    <dbReference type="NCBI Taxonomy" id="2038154"/>
    <lineage>
        <taxon>Eukaryota</taxon>
        <taxon>Metazoa</taxon>
        <taxon>Ecdysozoa</taxon>
        <taxon>Arthropoda</taxon>
        <taxon>Hexapoda</taxon>
        <taxon>Insecta</taxon>
        <taxon>Pterygota</taxon>
        <taxon>Neoptera</taxon>
        <taxon>Endopterygota</taxon>
        <taxon>Coleoptera</taxon>
        <taxon>Polyphaga</taxon>
        <taxon>Elateriformia</taxon>
        <taxon>Elateroidea</taxon>
        <taxon>Elateridae</taxon>
        <taxon>Agrypninae</taxon>
        <taxon>Pyrophorini</taxon>
        <taxon>Ignelater</taxon>
    </lineage>
</organism>